<feature type="domain" description="Tyr recombinase" evidence="3">
    <location>
        <begin position="134"/>
        <end position="332"/>
    </location>
</feature>
<keyword evidence="4" id="KW-0614">Plasmid</keyword>
<dbReference type="InterPro" id="IPR052925">
    <property type="entry name" value="Phage_Integrase-like_Recomb"/>
</dbReference>
<evidence type="ECO:0000313" key="4">
    <source>
        <dbReference type="EMBL" id="UOG77412.1"/>
    </source>
</evidence>
<dbReference type="CDD" id="cd00799">
    <property type="entry name" value="INT_Cre_C"/>
    <property type="match status" value="1"/>
</dbReference>
<evidence type="ECO:0000259" key="3">
    <source>
        <dbReference type="PROSITE" id="PS51898"/>
    </source>
</evidence>
<keyword evidence="2" id="KW-0233">DNA recombination</keyword>
<dbReference type="Proteomes" id="UP000831113">
    <property type="component" value="Plasmid unnamed2"/>
</dbReference>
<reference evidence="4 5" key="1">
    <citation type="submission" date="2022-03" db="EMBL/GenBank/DDBJ databases">
        <title>Hymenobactersp. isolated from the air.</title>
        <authorList>
            <person name="Won M."/>
            <person name="Kwon S.-W."/>
        </authorList>
    </citation>
    <scope>NUCLEOTIDE SEQUENCE [LARGE SCALE GENOMIC DNA]</scope>
    <source>
        <strain evidence="4 5">KACC 21982</strain>
        <plasmid evidence="4 5">unnamed2</plasmid>
    </source>
</reference>
<dbReference type="RefSeq" id="WP_243803185.1">
    <property type="nucleotide sequence ID" value="NZ_CP094671.1"/>
</dbReference>
<dbReference type="PROSITE" id="PS51898">
    <property type="entry name" value="TYR_RECOMBINASE"/>
    <property type="match status" value="1"/>
</dbReference>
<dbReference type="InterPro" id="IPR013762">
    <property type="entry name" value="Integrase-like_cat_sf"/>
</dbReference>
<dbReference type="InterPro" id="IPR011010">
    <property type="entry name" value="DNA_brk_join_enz"/>
</dbReference>
<dbReference type="Pfam" id="PF00589">
    <property type="entry name" value="Phage_integrase"/>
    <property type="match status" value="1"/>
</dbReference>
<dbReference type="Gene3D" id="1.10.150.130">
    <property type="match status" value="1"/>
</dbReference>
<evidence type="ECO:0000256" key="2">
    <source>
        <dbReference type="ARBA" id="ARBA00023172"/>
    </source>
</evidence>
<sequence>MEAYLMEQLPVKSQPSEAVGQALSIDSYAEGTINFIRVGLDGAANTKEGYAGDWNRFKRWCAEHATVALPADAKTLGAYLTFLAEAGRKLSTIQRAKAAIMKAHQLSGHPSPTRDETVKTQLEGIGRVIGSKQKQAPAFTMAYFKRVIGDMDTTRPDGLRDKALLFIGLAGAFRREELANLNIEHIHQVDEGLIIELPRSKTNQSGAAEEKAVFYAPDRRTCPVRALLDWLQFLAEQGRSHGPLFVSFYKGQRLSKRRLSTDRLNLLVHRYLGSNKKGEKYTAHSLRASFVTIAKLAGADDSEVMNQTKHKTADMIRRYTRVDNVLQHNAGKKLGF</sequence>
<dbReference type="PANTHER" id="PTHR34605">
    <property type="entry name" value="PHAGE_INTEGRASE DOMAIN-CONTAINING PROTEIN"/>
    <property type="match status" value="1"/>
</dbReference>
<keyword evidence="1" id="KW-0238">DNA-binding</keyword>
<evidence type="ECO:0000256" key="1">
    <source>
        <dbReference type="ARBA" id="ARBA00023125"/>
    </source>
</evidence>
<organism evidence="4 5">
    <name type="scientific">Hymenobacter tibetensis</name>
    <dbReference type="NCBI Taxonomy" id="497967"/>
    <lineage>
        <taxon>Bacteria</taxon>
        <taxon>Pseudomonadati</taxon>
        <taxon>Bacteroidota</taxon>
        <taxon>Cytophagia</taxon>
        <taxon>Cytophagales</taxon>
        <taxon>Hymenobacteraceae</taxon>
        <taxon>Hymenobacter</taxon>
    </lineage>
</organism>
<dbReference type="InterPro" id="IPR010998">
    <property type="entry name" value="Integrase_recombinase_N"/>
</dbReference>
<proteinExistence type="predicted"/>
<protein>
    <submittedName>
        <fullName evidence="4">Site-specific integrase</fullName>
    </submittedName>
</protein>
<dbReference type="EMBL" id="CP094671">
    <property type="protein sequence ID" value="UOG77412.1"/>
    <property type="molecule type" value="Genomic_DNA"/>
</dbReference>
<dbReference type="PANTHER" id="PTHR34605:SF3">
    <property type="entry name" value="P CELL-TYPE AGGLUTINATION PROTEIN MAP4-LIKE-RELATED"/>
    <property type="match status" value="1"/>
</dbReference>
<dbReference type="SUPFAM" id="SSF47823">
    <property type="entry name" value="lambda integrase-like, N-terminal domain"/>
    <property type="match status" value="1"/>
</dbReference>
<name>A0ABY4D5T6_9BACT</name>
<dbReference type="SUPFAM" id="SSF56349">
    <property type="entry name" value="DNA breaking-rejoining enzymes"/>
    <property type="match status" value="1"/>
</dbReference>
<dbReference type="InterPro" id="IPR002104">
    <property type="entry name" value="Integrase_catalytic"/>
</dbReference>
<geneLocation type="plasmid" evidence="4 5">
    <name>unnamed2</name>
</geneLocation>
<accession>A0ABY4D5T6</accession>
<dbReference type="Gene3D" id="1.10.443.10">
    <property type="entry name" value="Intergrase catalytic core"/>
    <property type="match status" value="1"/>
</dbReference>
<gene>
    <name evidence="4" type="ORF">MTX78_24010</name>
</gene>
<evidence type="ECO:0000313" key="5">
    <source>
        <dbReference type="Proteomes" id="UP000831113"/>
    </source>
</evidence>
<keyword evidence="5" id="KW-1185">Reference proteome</keyword>